<comment type="similarity">
    <text evidence="1">Belongs to the universal ribosomal protein uL22 family.</text>
</comment>
<organism evidence="6">
    <name type="scientific">marine sediment metagenome</name>
    <dbReference type="NCBI Taxonomy" id="412755"/>
    <lineage>
        <taxon>unclassified sequences</taxon>
        <taxon>metagenomes</taxon>
        <taxon>ecological metagenomes</taxon>
    </lineage>
</organism>
<gene>
    <name evidence="6" type="ORF">S03H2_43237</name>
</gene>
<reference evidence="6" key="1">
    <citation type="journal article" date="2014" name="Front. Microbiol.">
        <title>High frequency of phylogenetically diverse reductive dehalogenase-homologous genes in deep subseafloor sedimentary metagenomes.</title>
        <authorList>
            <person name="Kawai M."/>
            <person name="Futagami T."/>
            <person name="Toyoda A."/>
            <person name="Takaki Y."/>
            <person name="Nishi S."/>
            <person name="Hori S."/>
            <person name="Arai W."/>
            <person name="Tsubouchi T."/>
            <person name="Morono Y."/>
            <person name="Uchiyama I."/>
            <person name="Ito T."/>
            <person name="Fujiyama A."/>
            <person name="Inagaki F."/>
            <person name="Takami H."/>
        </authorList>
    </citation>
    <scope>NUCLEOTIDE SEQUENCE</scope>
    <source>
        <strain evidence="6">Expedition CK06-06</strain>
    </source>
</reference>
<keyword evidence="4" id="KW-0689">Ribosomal protein</keyword>
<evidence type="ECO:0000256" key="1">
    <source>
        <dbReference type="ARBA" id="ARBA00009451"/>
    </source>
</evidence>
<dbReference type="GO" id="GO:0022625">
    <property type="term" value="C:cytosolic large ribosomal subunit"/>
    <property type="evidence" value="ECO:0007669"/>
    <property type="project" value="TreeGrafter"/>
</dbReference>
<sequence length="130" mass="14711">MTTSGAAQSPGNTEDENSEMAWRSVHRFARISPRKVRLMIDMIRRRDVQDALNVLKFMPHRASGMVAKVLTSAVASANEAEANVERLYVEEAKVDEGPTIKRFRPKDRGRAHPILKRTSHITVVVEEEEE</sequence>
<dbReference type="CDD" id="cd00336">
    <property type="entry name" value="Ribosomal_L22"/>
    <property type="match status" value="1"/>
</dbReference>
<evidence type="ECO:0000256" key="2">
    <source>
        <dbReference type="ARBA" id="ARBA00022730"/>
    </source>
</evidence>
<dbReference type="SUPFAM" id="SSF54843">
    <property type="entry name" value="Ribosomal protein L22"/>
    <property type="match status" value="1"/>
</dbReference>
<dbReference type="InterPro" id="IPR005727">
    <property type="entry name" value="Ribosomal_uL22_bac/chlpt-type"/>
</dbReference>
<protein>
    <recommendedName>
        <fullName evidence="7">50S ribosomal protein L22</fullName>
    </recommendedName>
</protein>
<proteinExistence type="inferred from homology"/>
<comment type="caution">
    <text evidence="6">The sequence shown here is derived from an EMBL/GenBank/DDBJ whole genome shotgun (WGS) entry which is preliminary data.</text>
</comment>
<dbReference type="GO" id="GO:0003735">
    <property type="term" value="F:structural constituent of ribosome"/>
    <property type="evidence" value="ECO:0007669"/>
    <property type="project" value="InterPro"/>
</dbReference>
<dbReference type="EMBL" id="BARU01026950">
    <property type="protein sequence ID" value="GAH68740.1"/>
    <property type="molecule type" value="Genomic_DNA"/>
</dbReference>
<dbReference type="PANTHER" id="PTHR13501:SF8">
    <property type="entry name" value="LARGE RIBOSOMAL SUBUNIT PROTEIN UL22M"/>
    <property type="match status" value="1"/>
</dbReference>
<dbReference type="PANTHER" id="PTHR13501">
    <property type="entry name" value="CHLOROPLAST 50S RIBOSOMAL PROTEIN L22-RELATED"/>
    <property type="match status" value="1"/>
</dbReference>
<evidence type="ECO:0000313" key="6">
    <source>
        <dbReference type="EMBL" id="GAH68740.1"/>
    </source>
</evidence>
<dbReference type="Gene3D" id="3.90.470.10">
    <property type="entry name" value="Ribosomal protein L22/L17"/>
    <property type="match status" value="1"/>
</dbReference>
<dbReference type="Pfam" id="PF00237">
    <property type="entry name" value="Ribosomal_L22"/>
    <property type="match status" value="1"/>
</dbReference>
<keyword evidence="2" id="KW-0699">rRNA-binding</keyword>
<evidence type="ECO:0000256" key="3">
    <source>
        <dbReference type="ARBA" id="ARBA00022884"/>
    </source>
</evidence>
<dbReference type="NCBIfam" id="TIGR01044">
    <property type="entry name" value="rplV_bact"/>
    <property type="match status" value="1"/>
</dbReference>
<accession>X1IHL0</accession>
<name>X1IHL0_9ZZZZ</name>
<keyword evidence="3" id="KW-0694">RNA-binding</keyword>
<dbReference type="AlphaFoldDB" id="X1IHL0"/>
<keyword evidence="5" id="KW-0687">Ribonucleoprotein</keyword>
<dbReference type="InterPro" id="IPR036394">
    <property type="entry name" value="Ribosomal_uL22_sf"/>
</dbReference>
<evidence type="ECO:0008006" key="7">
    <source>
        <dbReference type="Google" id="ProtNLM"/>
    </source>
</evidence>
<evidence type="ECO:0000256" key="4">
    <source>
        <dbReference type="ARBA" id="ARBA00022980"/>
    </source>
</evidence>
<dbReference type="InterPro" id="IPR047867">
    <property type="entry name" value="Ribosomal_uL22_bac/org-type"/>
</dbReference>
<dbReference type="GO" id="GO:0019843">
    <property type="term" value="F:rRNA binding"/>
    <property type="evidence" value="ECO:0007669"/>
    <property type="project" value="UniProtKB-KW"/>
</dbReference>
<dbReference type="GO" id="GO:0006412">
    <property type="term" value="P:translation"/>
    <property type="evidence" value="ECO:0007669"/>
    <property type="project" value="InterPro"/>
</dbReference>
<dbReference type="InterPro" id="IPR001063">
    <property type="entry name" value="Ribosomal_uL22"/>
</dbReference>
<evidence type="ECO:0000256" key="5">
    <source>
        <dbReference type="ARBA" id="ARBA00023274"/>
    </source>
</evidence>
<dbReference type="HAMAP" id="MF_01331_B">
    <property type="entry name" value="Ribosomal_uL22_B"/>
    <property type="match status" value="1"/>
</dbReference>